<dbReference type="EMBL" id="SGBC01000004">
    <property type="protein sequence ID" value="RZD15694.1"/>
    <property type="molecule type" value="Genomic_DNA"/>
</dbReference>
<protein>
    <recommendedName>
        <fullName evidence="4">Mercuric transport protein MerT</fullName>
    </recommendedName>
</protein>
<accession>A0A519BEJ9</accession>
<evidence type="ECO:0000313" key="2">
    <source>
        <dbReference type="EMBL" id="RZD15694.1"/>
    </source>
</evidence>
<feature type="transmembrane region" description="Helical" evidence="1">
    <location>
        <begin position="21"/>
        <end position="46"/>
    </location>
</feature>
<proteinExistence type="predicted"/>
<keyword evidence="1" id="KW-0812">Transmembrane</keyword>
<reference evidence="2 3" key="1">
    <citation type="journal article" date="2019" name="ISME J.">
        <title>Insights into ecological role of a new deltaproteobacterial order Candidatus Acidulodesulfobacterales by metagenomics and metatranscriptomics.</title>
        <authorList>
            <person name="Tan S."/>
            <person name="Liu J."/>
            <person name="Fang Y."/>
            <person name="Hedlund B.P."/>
            <person name="Lian Z.H."/>
            <person name="Huang L.Y."/>
            <person name="Li J.T."/>
            <person name="Huang L.N."/>
            <person name="Li W.J."/>
            <person name="Jiang H.C."/>
            <person name="Dong H.L."/>
            <person name="Shu W.S."/>
        </authorList>
    </citation>
    <scope>NUCLEOTIDE SEQUENCE [LARGE SCALE GENOMIC DNA]</scope>
    <source>
        <strain evidence="2">AP2</strain>
    </source>
</reference>
<evidence type="ECO:0008006" key="4">
    <source>
        <dbReference type="Google" id="ProtNLM"/>
    </source>
</evidence>
<dbReference type="Proteomes" id="UP000316562">
    <property type="component" value="Unassembled WGS sequence"/>
</dbReference>
<feature type="transmembrane region" description="Helical" evidence="1">
    <location>
        <begin position="66"/>
        <end position="84"/>
    </location>
</feature>
<comment type="caution">
    <text evidence="2">The sequence shown here is derived from an EMBL/GenBank/DDBJ whole genome shotgun (WGS) entry which is preliminary data.</text>
</comment>
<dbReference type="AlphaFoldDB" id="A0A519BEJ9"/>
<organism evidence="2 3">
    <name type="scientific">Acididesulfobacter guangdongensis</name>
    <dbReference type="NCBI Taxonomy" id="2597225"/>
    <lineage>
        <taxon>Bacteria</taxon>
        <taxon>Deltaproteobacteria</taxon>
        <taxon>Candidatus Acidulodesulfobacterales</taxon>
        <taxon>Candidatus Acididesulfobacter</taxon>
    </lineage>
</organism>
<name>A0A519BEJ9_ACIG2</name>
<evidence type="ECO:0000313" key="3">
    <source>
        <dbReference type="Proteomes" id="UP000316562"/>
    </source>
</evidence>
<evidence type="ECO:0000256" key="1">
    <source>
        <dbReference type="SAM" id="Phobius"/>
    </source>
</evidence>
<sequence>MNSNENIPIKEKTKIAAVIPSIFAILGGTCCWAPLVLSALGVSAAGAGSFGGFSSALKGLAHFTNYFIILNILSLAISFYFVFIRPKLKRQKLQKVSLNASRNNQDNLGNEIECECEQPGSKADKSNRIMFFSSLGITIVMFAFLYFLKGHIFMKWPKI</sequence>
<keyword evidence="1" id="KW-0472">Membrane</keyword>
<feature type="transmembrane region" description="Helical" evidence="1">
    <location>
        <begin position="129"/>
        <end position="148"/>
    </location>
</feature>
<keyword evidence="1" id="KW-1133">Transmembrane helix</keyword>
<gene>
    <name evidence="2" type="ORF">EVJ46_09210</name>
</gene>